<feature type="compositionally biased region" description="Basic and acidic residues" evidence="1">
    <location>
        <begin position="644"/>
        <end position="655"/>
    </location>
</feature>
<organism evidence="2 3">
    <name type="scientific">Knufia peltigerae</name>
    <dbReference type="NCBI Taxonomy" id="1002370"/>
    <lineage>
        <taxon>Eukaryota</taxon>
        <taxon>Fungi</taxon>
        <taxon>Dikarya</taxon>
        <taxon>Ascomycota</taxon>
        <taxon>Pezizomycotina</taxon>
        <taxon>Eurotiomycetes</taxon>
        <taxon>Chaetothyriomycetidae</taxon>
        <taxon>Chaetothyriales</taxon>
        <taxon>Trichomeriaceae</taxon>
        <taxon>Knufia</taxon>
    </lineage>
</organism>
<dbReference type="EMBL" id="JAPDRN010000037">
    <property type="protein sequence ID" value="KAJ9634708.1"/>
    <property type="molecule type" value="Genomic_DNA"/>
</dbReference>
<evidence type="ECO:0000256" key="1">
    <source>
        <dbReference type="SAM" id="MobiDB-lite"/>
    </source>
</evidence>
<evidence type="ECO:0000313" key="3">
    <source>
        <dbReference type="Proteomes" id="UP001172681"/>
    </source>
</evidence>
<name>A0AA38Y4J9_9EURO</name>
<gene>
    <name evidence="2" type="ORF">H2204_006157</name>
</gene>
<evidence type="ECO:0000313" key="2">
    <source>
        <dbReference type="EMBL" id="KAJ9634708.1"/>
    </source>
</evidence>
<sequence length="655" mass="74016">MSEVATIDLDTDYVDTDEESLCDPDECLIDADLKEKDQIFETAVENSDSSLRLRSNPSAGNVVLNENQISRIIPTPDCDVWNRIPATCITERPELGELEMDPDNILPARKERFRNMVSIWFDSLVRWCNDFFLGSEDTDSDFAPVSHFVARFLATSNKQHVVDFICDTVIDQAQYILANPDFGPEDLLHLPRLSREDFNWGCYFDLFTDLSIQTVVGWYAGSATGFGYKKRPGGLIGRLLMYFPASGEPSFSHERWLAGTVVADTIPNFRKVADCGSRSQYHRVYTTIMEGFLMTIVGFNVDTKLNDTVKNLTEDTLYWVKQVRGEMGVKTFDRVVYINKCLPLKQGIPSDRRFNPNNRSKPGQCLNPIANCPTTYSTSWTLIDSDCYLGAANYICGLCARYRKKHGTHRPQHAIDEHLARVSKKKEAEIQGCYWCKVPFPSIDADRKNLVPQIEECLCKICYRMWKENTFLMPVKGLDYPQNFVFQCEGSDCRVESGSPRIDKSKALDWFFEKGDSGRLLCEECHCKPPNMTTDKIRAQRIKAIRKAGADGVLVPHEVQREDCKHRQLAGFRLYCKRMFNFEITGSTRAEVAISIKTIVESRQCAGDEPQQLLDTSASEDELGLSSVAIMPVGTSTGLGNAEWKGKGEAEGETE</sequence>
<keyword evidence="3" id="KW-1185">Reference proteome</keyword>
<reference evidence="2" key="1">
    <citation type="submission" date="2022-10" db="EMBL/GenBank/DDBJ databases">
        <title>Culturing micro-colonial fungi from biological soil crusts in the Mojave desert and describing Neophaeococcomyces mojavensis, and introducing the new genera and species Taxawa tesnikishii.</title>
        <authorList>
            <person name="Kurbessoian T."/>
            <person name="Stajich J.E."/>
        </authorList>
    </citation>
    <scope>NUCLEOTIDE SEQUENCE</scope>
    <source>
        <strain evidence="2">TK_35</strain>
    </source>
</reference>
<comment type="caution">
    <text evidence="2">The sequence shown here is derived from an EMBL/GenBank/DDBJ whole genome shotgun (WGS) entry which is preliminary data.</text>
</comment>
<protein>
    <submittedName>
        <fullName evidence="2">Uncharacterized protein</fullName>
    </submittedName>
</protein>
<feature type="region of interest" description="Disordered" evidence="1">
    <location>
        <begin position="634"/>
        <end position="655"/>
    </location>
</feature>
<proteinExistence type="predicted"/>
<dbReference type="AlphaFoldDB" id="A0AA38Y4J9"/>
<accession>A0AA38Y4J9</accession>
<dbReference type="Proteomes" id="UP001172681">
    <property type="component" value="Unassembled WGS sequence"/>
</dbReference>